<accession>A0A5C6FPK7</accession>
<feature type="chain" id="PRO_5022930894" description="LTD domain-containing protein" evidence="1">
    <location>
        <begin position="20"/>
        <end position="189"/>
    </location>
</feature>
<dbReference type="AlphaFoldDB" id="A0A5C6FPK7"/>
<comment type="caution">
    <text evidence="2">The sequence shown here is derived from an EMBL/GenBank/DDBJ whole genome shotgun (WGS) entry which is preliminary data.</text>
</comment>
<feature type="signal peptide" evidence="1">
    <location>
        <begin position="1"/>
        <end position="19"/>
    </location>
</feature>
<evidence type="ECO:0000256" key="1">
    <source>
        <dbReference type="SAM" id="SignalP"/>
    </source>
</evidence>
<dbReference type="Proteomes" id="UP000316476">
    <property type="component" value="Unassembled WGS sequence"/>
</dbReference>
<evidence type="ECO:0000313" key="3">
    <source>
        <dbReference type="Proteomes" id="UP000316476"/>
    </source>
</evidence>
<proteinExistence type="predicted"/>
<protein>
    <recommendedName>
        <fullName evidence="4">LTD domain-containing protein</fullName>
    </recommendedName>
</protein>
<evidence type="ECO:0000313" key="2">
    <source>
        <dbReference type="EMBL" id="TWU63329.1"/>
    </source>
</evidence>
<name>A0A5C6FPK7_9PLAN</name>
<sequence length="189" mass="19360" precursor="true">MKKIFAVVFAVLCSATCSDGSLVISQYVETDSGTTPKGIEIWNPTAAAIDFSTSNLQVLKGTNGGAPALDFELTSGSIAANEVIVVGTSDIGTYLSTNGLGSVQYFEEGFTFNGDDSLVLNLGGVDVDVFGDPGNDPGSAWSGGGVETRNSNIQLLSTIASGTTAGSSKPLSRRGAIAVTGKFGMFVKR</sequence>
<evidence type="ECO:0008006" key="4">
    <source>
        <dbReference type="Google" id="ProtNLM"/>
    </source>
</evidence>
<organism evidence="2 3">
    <name type="scientific">Crateriforma conspicua</name>
    <dbReference type="NCBI Taxonomy" id="2527996"/>
    <lineage>
        <taxon>Bacteria</taxon>
        <taxon>Pseudomonadati</taxon>
        <taxon>Planctomycetota</taxon>
        <taxon>Planctomycetia</taxon>
        <taxon>Planctomycetales</taxon>
        <taxon>Planctomycetaceae</taxon>
        <taxon>Crateriforma</taxon>
    </lineage>
</organism>
<gene>
    <name evidence="2" type="ORF">V7x_50690</name>
</gene>
<dbReference type="OrthoDB" id="287923at2"/>
<reference evidence="2 3" key="1">
    <citation type="submission" date="2019-02" db="EMBL/GenBank/DDBJ databases">
        <title>Deep-cultivation of Planctomycetes and their phenomic and genomic characterization uncovers novel biology.</title>
        <authorList>
            <person name="Wiegand S."/>
            <person name="Jogler M."/>
            <person name="Boedeker C."/>
            <person name="Pinto D."/>
            <person name="Vollmers J."/>
            <person name="Rivas-Marin E."/>
            <person name="Kohn T."/>
            <person name="Peeters S.H."/>
            <person name="Heuer A."/>
            <person name="Rast P."/>
            <person name="Oberbeckmann S."/>
            <person name="Bunk B."/>
            <person name="Jeske O."/>
            <person name="Meyerdierks A."/>
            <person name="Storesund J.E."/>
            <person name="Kallscheuer N."/>
            <person name="Luecker S."/>
            <person name="Lage O.M."/>
            <person name="Pohl T."/>
            <person name="Merkel B.J."/>
            <person name="Hornburger P."/>
            <person name="Mueller R.-W."/>
            <person name="Bruemmer F."/>
            <person name="Labrenz M."/>
            <person name="Spormann A.M."/>
            <person name="Op Den Camp H."/>
            <person name="Overmann J."/>
            <person name="Amann R."/>
            <person name="Jetten M.S.M."/>
            <person name="Mascher T."/>
            <person name="Medema M.H."/>
            <person name="Devos D.P."/>
            <person name="Kaster A.-K."/>
            <person name="Ovreas L."/>
            <person name="Rohde M."/>
            <person name="Galperin M.Y."/>
            <person name="Jogler C."/>
        </authorList>
    </citation>
    <scope>NUCLEOTIDE SEQUENCE [LARGE SCALE GENOMIC DNA]</scope>
    <source>
        <strain evidence="2 3">V7</strain>
    </source>
</reference>
<keyword evidence="1" id="KW-0732">Signal</keyword>
<dbReference type="EMBL" id="SJPZ01000002">
    <property type="protein sequence ID" value="TWU63329.1"/>
    <property type="molecule type" value="Genomic_DNA"/>
</dbReference>
<dbReference type="RefSeq" id="WP_146415954.1">
    <property type="nucleotide sequence ID" value="NZ_SJPZ01000002.1"/>
</dbReference>